<evidence type="ECO:0000259" key="1">
    <source>
        <dbReference type="Pfam" id="PF12706"/>
    </source>
</evidence>
<gene>
    <name evidence="2" type="ORF">METZ01_LOCUS502547</name>
</gene>
<accession>A0A383DZP4</accession>
<dbReference type="CDD" id="cd07715">
    <property type="entry name" value="TaR3-like_MBL-fold"/>
    <property type="match status" value="1"/>
</dbReference>
<organism evidence="2">
    <name type="scientific">marine metagenome</name>
    <dbReference type="NCBI Taxonomy" id="408172"/>
    <lineage>
        <taxon>unclassified sequences</taxon>
        <taxon>metagenomes</taxon>
        <taxon>ecological metagenomes</taxon>
    </lineage>
</organism>
<dbReference type="InterPro" id="IPR001279">
    <property type="entry name" value="Metallo-B-lactamas"/>
</dbReference>
<proteinExistence type="predicted"/>
<dbReference type="Pfam" id="PF12706">
    <property type="entry name" value="Lactamase_B_2"/>
    <property type="match status" value="1"/>
</dbReference>
<dbReference type="InterPro" id="IPR036866">
    <property type="entry name" value="RibonucZ/Hydroxyglut_hydro"/>
</dbReference>
<dbReference type="Gene3D" id="3.60.15.10">
    <property type="entry name" value="Ribonuclease Z/Hydroxyacylglutathione hydrolase-like"/>
    <property type="match status" value="1"/>
</dbReference>
<evidence type="ECO:0000313" key="2">
    <source>
        <dbReference type="EMBL" id="SVE49693.1"/>
    </source>
</evidence>
<dbReference type="PANTHER" id="PTHR42663:SF4">
    <property type="entry name" value="SLL1036 PROTEIN"/>
    <property type="match status" value="1"/>
</dbReference>
<feature type="non-terminal residue" evidence="2">
    <location>
        <position position="1"/>
    </location>
</feature>
<dbReference type="SUPFAM" id="SSF56281">
    <property type="entry name" value="Metallo-hydrolase/oxidoreductase"/>
    <property type="match status" value="1"/>
</dbReference>
<dbReference type="AlphaFoldDB" id="A0A383DZP4"/>
<dbReference type="PANTHER" id="PTHR42663">
    <property type="entry name" value="HYDROLASE C777.06C-RELATED-RELATED"/>
    <property type="match status" value="1"/>
</dbReference>
<sequence length="233" mass="26184">RSEVQIRQFVEENLPFHLTGTYGGNTPCVEIGSYAENETVLCDGGSGLREFGIQFFNGPEAKKPHVFHFFISHMHYDHLQGIPFFGPGYVPNNKLVFHGCHKDMEVTIRGQMKPPYFPVTFDEMKSSVSFEVHPPGKAIEVAGLRVLPIEQDHPGTSYGYRFEHDGKSIVYSTDAEHRANAHRKDYPFLDFIRNADLLIFDAPYSFSVAGGARQDWGHSSNITGVDFASRAQV</sequence>
<reference evidence="2" key="1">
    <citation type="submission" date="2018-05" db="EMBL/GenBank/DDBJ databases">
        <authorList>
            <person name="Lanie J.A."/>
            <person name="Ng W.-L."/>
            <person name="Kazmierczak K.M."/>
            <person name="Andrzejewski T.M."/>
            <person name="Davidsen T.M."/>
            <person name="Wayne K.J."/>
            <person name="Tettelin H."/>
            <person name="Glass J.I."/>
            <person name="Rusch D."/>
            <person name="Podicherti R."/>
            <person name="Tsui H.-C.T."/>
            <person name="Winkler M.E."/>
        </authorList>
    </citation>
    <scope>NUCLEOTIDE SEQUENCE</scope>
</reference>
<feature type="non-terminal residue" evidence="2">
    <location>
        <position position="233"/>
    </location>
</feature>
<name>A0A383DZP4_9ZZZZ</name>
<feature type="domain" description="Metallo-beta-lactamase" evidence="1">
    <location>
        <begin position="40"/>
        <end position="221"/>
    </location>
</feature>
<protein>
    <recommendedName>
        <fullName evidence="1">Metallo-beta-lactamase domain-containing protein</fullName>
    </recommendedName>
</protein>
<dbReference type="EMBL" id="UINC01221378">
    <property type="protein sequence ID" value="SVE49693.1"/>
    <property type="molecule type" value="Genomic_DNA"/>
</dbReference>